<dbReference type="AlphaFoldDB" id="A0A8H5CVV4"/>
<protein>
    <submittedName>
        <fullName evidence="1">Uncharacterized protein</fullName>
    </submittedName>
</protein>
<organism evidence="1 2">
    <name type="scientific">Leucocoprinus leucothites</name>
    <dbReference type="NCBI Taxonomy" id="201217"/>
    <lineage>
        <taxon>Eukaryota</taxon>
        <taxon>Fungi</taxon>
        <taxon>Dikarya</taxon>
        <taxon>Basidiomycota</taxon>
        <taxon>Agaricomycotina</taxon>
        <taxon>Agaricomycetes</taxon>
        <taxon>Agaricomycetidae</taxon>
        <taxon>Agaricales</taxon>
        <taxon>Agaricineae</taxon>
        <taxon>Agaricaceae</taxon>
        <taxon>Leucocoprinus</taxon>
    </lineage>
</organism>
<name>A0A8H5CVV4_9AGAR</name>
<keyword evidence="2" id="KW-1185">Reference proteome</keyword>
<proteinExistence type="predicted"/>
<comment type="caution">
    <text evidence="1">The sequence shown here is derived from an EMBL/GenBank/DDBJ whole genome shotgun (WGS) entry which is preliminary data.</text>
</comment>
<reference evidence="1 2" key="1">
    <citation type="journal article" date="2020" name="ISME J.">
        <title>Uncovering the hidden diversity of litter-decomposition mechanisms in mushroom-forming fungi.</title>
        <authorList>
            <person name="Floudas D."/>
            <person name="Bentzer J."/>
            <person name="Ahren D."/>
            <person name="Johansson T."/>
            <person name="Persson P."/>
            <person name="Tunlid A."/>
        </authorList>
    </citation>
    <scope>NUCLEOTIDE SEQUENCE [LARGE SCALE GENOMIC DNA]</scope>
    <source>
        <strain evidence="1 2">CBS 146.42</strain>
    </source>
</reference>
<sequence length="84" mass="8926">MPTTDPPATSVPSIATTLVFPNPEHPNLVPPASSAAFLTPQRASASHNSDTQCWTHSTTPALAIRQYIILALKMDVSTLSQTGR</sequence>
<dbReference type="Proteomes" id="UP000559027">
    <property type="component" value="Unassembled WGS sequence"/>
</dbReference>
<evidence type="ECO:0000313" key="1">
    <source>
        <dbReference type="EMBL" id="KAF5347617.1"/>
    </source>
</evidence>
<evidence type="ECO:0000313" key="2">
    <source>
        <dbReference type="Proteomes" id="UP000559027"/>
    </source>
</evidence>
<accession>A0A8H5CVV4</accession>
<dbReference type="EMBL" id="JAACJO010000024">
    <property type="protein sequence ID" value="KAF5347617.1"/>
    <property type="molecule type" value="Genomic_DNA"/>
</dbReference>
<gene>
    <name evidence="1" type="ORF">D9756_010661</name>
</gene>